<accession>A0A9Q1BGX9</accession>
<evidence type="ECO:0000256" key="1">
    <source>
        <dbReference type="SAM" id="Phobius"/>
    </source>
</evidence>
<evidence type="ECO:0000259" key="2">
    <source>
        <dbReference type="PROSITE" id="PS51934"/>
    </source>
</evidence>
<dbReference type="OrthoDB" id="421951at2759"/>
<feature type="transmembrane region" description="Helical" evidence="1">
    <location>
        <begin position="383"/>
        <end position="402"/>
    </location>
</feature>
<feature type="domain" description="LRAT" evidence="2">
    <location>
        <begin position="170"/>
        <end position="281"/>
    </location>
</feature>
<keyword evidence="1" id="KW-0812">Transmembrane</keyword>
<dbReference type="PROSITE" id="PS51934">
    <property type="entry name" value="LRAT"/>
    <property type="match status" value="1"/>
</dbReference>
<dbReference type="AlphaFoldDB" id="A0A9Q1BGX9"/>
<evidence type="ECO:0000313" key="4">
    <source>
        <dbReference type="Proteomes" id="UP001152320"/>
    </source>
</evidence>
<dbReference type="InterPro" id="IPR007053">
    <property type="entry name" value="LRAT_dom"/>
</dbReference>
<sequence length="484" mass="54986">MGNSIFYGKVFKRDQVGDLYGTKPLFIFSSETLARDPSSPLPICCNDTQSEFRAYRRSIGTNLEDERVVGMYCKNCHAEWLDANVYSTGKFQEDDKVEIRVVDSENVTVTFENSTVCNLSTTQLSTLTRKVPRDGLVTDFFEFLLMTIPQRKMIERNSLAMDNLQPGDHIMWHRPYAVWHHQLIRSKTGQYTYDVVHFDTTNDQKLGFNVEVQQKTNVDFSKEPGTLYKVNYNSSVEKENPKELVFDRANAKLHDKNYRLFTYNCEHVITFCKTGRLRSFQASWLKTELVFFLLRAIAIAVAAIIASSIDGCFCLDVGNQTDGVNKTSSAVHQTTVHKSELIEVVLVLILELLMFAFIVWRHWKVWKSKGIERLDFLRRVGEALTEVVCTIGLYYLHIPVILSLLRNFEMNHKVALFLDIVIGIALGIFGKMIGFFLGQFICQKVGKVHKIDSDEALAGGLLSHEFSSSRGYGSCSSTSDVSCA</sequence>
<keyword evidence="4" id="KW-1185">Reference proteome</keyword>
<feature type="transmembrane region" description="Helical" evidence="1">
    <location>
        <begin position="414"/>
        <end position="437"/>
    </location>
</feature>
<dbReference type="Proteomes" id="UP001152320">
    <property type="component" value="Chromosome 17"/>
</dbReference>
<protein>
    <recommendedName>
        <fullName evidence="2">LRAT domain-containing protein</fullName>
    </recommendedName>
</protein>
<organism evidence="3 4">
    <name type="scientific">Holothuria leucospilota</name>
    <name type="common">Black long sea cucumber</name>
    <name type="synonym">Mertensiothuria leucospilota</name>
    <dbReference type="NCBI Taxonomy" id="206669"/>
    <lineage>
        <taxon>Eukaryota</taxon>
        <taxon>Metazoa</taxon>
        <taxon>Echinodermata</taxon>
        <taxon>Eleutherozoa</taxon>
        <taxon>Echinozoa</taxon>
        <taxon>Holothuroidea</taxon>
        <taxon>Aspidochirotacea</taxon>
        <taxon>Aspidochirotida</taxon>
        <taxon>Holothuriidae</taxon>
        <taxon>Holothuria</taxon>
    </lineage>
</organism>
<dbReference type="EMBL" id="JAIZAY010000017">
    <property type="protein sequence ID" value="KAJ8026105.1"/>
    <property type="molecule type" value="Genomic_DNA"/>
</dbReference>
<name>A0A9Q1BGX9_HOLLE</name>
<feature type="transmembrane region" description="Helical" evidence="1">
    <location>
        <begin position="289"/>
        <end position="309"/>
    </location>
</feature>
<dbReference type="Gene3D" id="3.90.1720.10">
    <property type="entry name" value="endopeptidase domain like (from Nostoc punctiforme)"/>
    <property type="match status" value="1"/>
</dbReference>
<keyword evidence="1" id="KW-0472">Membrane</keyword>
<proteinExistence type="predicted"/>
<reference evidence="3" key="1">
    <citation type="submission" date="2021-10" db="EMBL/GenBank/DDBJ databases">
        <title>Tropical sea cucumber genome reveals ecological adaptation and Cuvierian tubules defense mechanism.</title>
        <authorList>
            <person name="Chen T."/>
        </authorList>
    </citation>
    <scope>NUCLEOTIDE SEQUENCE</scope>
    <source>
        <strain evidence="3">Nanhai2018</strain>
        <tissue evidence="3">Muscle</tissue>
    </source>
</reference>
<gene>
    <name evidence="3" type="ORF">HOLleu_33850</name>
</gene>
<comment type="caution">
    <text evidence="3">The sequence shown here is derived from an EMBL/GenBank/DDBJ whole genome shotgun (WGS) entry which is preliminary data.</text>
</comment>
<feature type="transmembrane region" description="Helical" evidence="1">
    <location>
        <begin position="341"/>
        <end position="363"/>
    </location>
</feature>
<dbReference type="Pfam" id="PF04970">
    <property type="entry name" value="LRAT"/>
    <property type="match status" value="1"/>
</dbReference>
<keyword evidence="1" id="KW-1133">Transmembrane helix</keyword>
<evidence type="ECO:0000313" key="3">
    <source>
        <dbReference type="EMBL" id="KAJ8026105.1"/>
    </source>
</evidence>